<dbReference type="RefSeq" id="WP_121975652.1">
    <property type="nucleotide sequence ID" value="NZ_OOGT01000246.1"/>
</dbReference>
<comment type="similarity">
    <text evidence="1">Belongs to the barstar family.</text>
</comment>
<keyword evidence="4" id="KW-1185">Reference proteome</keyword>
<dbReference type="InterPro" id="IPR000468">
    <property type="entry name" value="Barstar"/>
</dbReference>
<dbReference type="AlphaFoldDB" id="A0A2U3N3X4"/>
<dbReference type="Pfam" id="PF01337">
    <property type="entry name" value="Barstar"/>
    <property type="match status" value="1"/>
</dbReference>
<reference evidence="4" key="1">
    <citation type="submission" date="2018-03" db="EMBL/GenBank/DDBJ databases">
        <authorList>
            <person name="Blom J."/>
        </authorList>
    </citation>
    <scope>NUCLEOTIDE SEQUENCE [LARGE SCALE GENOMIC DNA]</scope>
    <source>
        <strain evidence="4">KPC-SM-21</strain>
    </source>
</reference>
<evidence type="ECO:0000259" key="2">
    <source>
        <dbReference type="Pfam" id="PF01337"/>
    </source>
</evidence>
<evidence type="ECO:0000313" key="3">
    <source>
        <dbReference type="EMBL" id="SPL72259.1"/>
    </source>
</evidence>
<sequence>MISKRIISIDLKHIHTDKAFLKYLYKQLQFPDYFGFNYDALDECMRDFSWFPESEIIIYFKGLENLTHHPELYQKIKHSLEFSQKYWRNQSNNKQVSISF</sequence>
<dbReference type="InterPro" id="IPR035905">
    <property type="entry name" value="Barstar-like_sf"/>
</dbReference>
<feature type="domain" description="Barstar (barnase inhibitor)" evidence="2">
    <location>
        <begin position="6"/>
        <end position="95"/>
    </location>
</feature>
<organism evidence="3 4">
    <name type="scientific">Acinetobacter stercoris</name>
    <dbReference type="NCBI Taxonomy" id="2126983"/>
    <lineage>
        <taxon>Bacteria</taxon>
        <taxon>Pseudomonadati</taxon>
        <taxon>Pseudomonadota</taxon>
        <taxon>Gammaproteobacteria</taxon>
        <taxon>Moraxellales</taxon>
        <taxon>Moraxellaceae</taxon>
        <taxon>Acinetobacter</taxon>
    </lineage>
</organism>
<evidence type="ECO:0000256" key="1">
    <source>
        <dbReference type="ARBA" id="ARBA00006845"/>
    </source>
</evidence>
<accession>A0A2U3N3X4</accession>
<dbReference type="OrthoDB" id="7575400at2"/>
<evidence type="ECO:0000313" key="4">
    <source>
        <dbReference type="Proteomes" id="UP000245974"/>
    </source>
</evidence>
<gene>
    <name evidence="3" type="ORF">KPC_3437</name>
</gene>
<protein>
    <submittedName>
        <fullName evidence="3">Barstar (Barnase inhibitor)</fullName>
    </submittedName>
</protein>
<dbReference type="InParanoid" id="A0A2U3N3X4"/>
<dbReference type="EMBL" id="OOGT01000246">
    <property type="protein sequence ID" value="SPL72259.1"/>
    <property type="molecule type" value="Genomic_DNA"/>
</dbReference>
<dbReference type="Gene3D" id="3.30.370.10">
    <property type="entry name" value="Barstar-like"/>
    <property type="match status" value="1"/>
</dbReference>
<name>A0A2U3N3X4_9GAMM</name>
<dbReference type="Proteomes" id="UP000245974">
    <property type="component" value="Unassembled WGS sequence"/>
</dbReference>
<dbReference type="SUPFAM" id="SSF52038">
    <property type="entry name" value="Barstar-related"/>
    <property type="match status" value="1"/>
</dbReference>
<proteinExistence type="inferred from homology"/>